<comment type="caution">
    <text evidence="1">The sequence shown here is derived from an EMBL/GenBank/DDBJ whole genome shotgun (WGS) entry which is preliminary data.</text>
</comment>
<dbReference type="PATRIC" id="fig|1227455.4.peg.2807"/>
<dbReference type="AlphaFoldDB" id="M0MG23"/>
<gene>
    <name evidence="1" type="ORF">C449_13782</name>
</gene>
<reference evidence="1 2" key="1">
    <citation type="journal article" date="2014" name="PLoS Genet.">
        <title>Phylogenetically driven sequencing of extremely halophilic archaea reveals strategies for static and dynamic osmo-response.</title>
        <authorList>
            <person name="Becker E.A."/>
            <person name="Seitzer P.M."/>
            <person name="Tritt A."/>
            <person name="Larsen D."/>
            <person name="Krusor M."/>
            <person name="Yao A.I."/>
            <person name="Wu D."/>
            <person name="Madern D."/>
            <person name="Eisen J.A."/>
            <person name="Darling A.E."/>
            <person name="Facciotti M.T."/>
        </authorList>
    </citation>
    <scope>NUCLEOTIDE SEQUENCE [LARGE SCALE GENOMIC DNA]</scope>
    <source>
        <strain evidence="1 2">DSM 5350</strain>
    </source>
</reference>
<evidence type="ECO:0000313" key="1">
    <source>
        <dbReference type="EMBL" id="EMA43634.1"/>
    </source>
</evidence>
<keyword evidence="2" id="KW-1185">Reference proteome</keyword>
<organism evidence="1 2">
    <name type="scientific">Halococcus saccharolyticus DSM 5350</name>
    <dbReference type="NCBI Taxonomy" id="1227455"/>
    <lineage>
        <taxon>Archaea</taxon>
        <taxon>Methanobacteriati</taxon>
        <taxon>Methanobacteriota</taxon>
        <taxon>Stenosarchaea group</taxon>
        <taxon>Halobacteria</taxon>
        <taxon>Halobacteriales</taxon>
        <taxon>Halococcaceae</taxon>
        <taxon>Halococcus</taxon>
    </lineage>
</organism>
<dbReference type="EMBL" id="AOMD01000029">
    <property type="protein sequence ID" value="EMA43634.1"/>
    <property type="molecule type" value="Genomic_DNA"/>
</dbReference>
<dbReference type="STRING" id="1227455.C449_13782"/>
<proteinExistence type="predicted"/>
<dbReference type="Proteomes" id="UP000011669">
    <property type="component" value="Unassembled WGS sequence"/>
</dbReference>
<name>M0MG23_9EURY</name>
<evidence type="ECO:0000313" key="2">
    <source>
        <dbReference type="Proteomes" id="UP000011669"/>
    </source>
</evidence>
<accession>M0MG23</accession>
<sequence>MQFDSTIFGTNDELVVAGVDDERRSEWKTCGIAADDLAVPKVFEAFASDSGRMVQRTLLKDSGRQVDDRLVGSARGQFREVTLADRFEIGVDIGLLSEIFECVRISDAQPETDFDVFEKINAIRMKTDIVSSGDFLAVDFVEQRGESINDAILCTTAERRSADC</sequence>
<protein>
    <submittedName>
        <fullName evidence="1">Uncharacterized protein</fullName>
    </submittedName>
</protein>
<dbReference type="InParanoid" id="M0MG23"/>